<evidence type="ECO:0000256" key="13">
    <source>
        <dbReference type="SAM" id="Phobius"/>
    </source>
</evidence>
<dbReference type="InParanoid" id="G0QPX8"/>
<dbReference type="OrthoDB" id="446235at2759"/>
<dbReference type="SUPFAM" id="SSF81324">
    <property type="entry name" value="Voltage-gated potassium channels"/>
    <property type="match status" value="1"/>
</dbReference>
<keyword evidence="9" id="KW-0406">Ion transport</keyword>
<name>G0QPX8_ICHMU</name>
<dbReference type="InterPro" id="IPR005821">
    <property type="entry name" value="Ion_trans_dom"/>
</dbReference>
<evidence type="ECO:0000256" key="11">
    <source>
        <dbReference type="ARBA" id="ARBA00023180"/>
    </source>
</evidence>
<evidence type="ECO:0000256" key="6">
    <source>
        <dbReference type="ARBA" id="ARBA00022837"/>
    </source>
</evidence>
<dbReference type="PANTHER" id="PTHR45628">
    <property type="entry name" value="VOLTAGE-DEPENDENT CALCIUM CHANNEL TYPE A SUBUNIT ALPHA-1"/>
    <property type="match status" value="1"/>
</dbReference>
<comment type="subcellular location">
    <subcellularLocation>
        <location evidence="1">Membrane</location>
        <topology evidence="1">Multi-pass membrane protein</topology>
    </subcellularLocation>
</comment>
<keyword evidence="2" id="KW-0813">Transport</keyword>
<accession>G0QPX8</accession>
<keyword evidence="5 13" id="KW-0812">Transmembrane</keyword>
<reference evidence="15 16" key="1">
    <citation type="submission" date="2011-07" db="EMBL/GenBank/DDBJ databases">
        <authorList>
            <person name="Coyne R."/>
            <person name="Brami D."/>
            <person name="Johnson J."/>
            <person name="Hostetler J."/>
            <person name="Hannick L."/>
            <person name="Clark T."/>
            <person name="Cassidy-Hanley D."/>
            <person name="Inman J."/>
        </authorList>
    </citation>
    <scope>NUCLEOTIDE SEQUENCE [LARGE SCALE GENOMIC DNA]</scope>
    <source>
        <strain evidence="15 16">G5</strain>
    </source>
</reference>
<dbReference type="Pfam" id="PF00520">
    <property type="entry name" value="Ion_trans"/>
    <property type="match status" value="1"/>
</dbReference>
<dbReference type="GO" id="GO:0008331">
    <property type="term" value="F:high voltage-gated calcium channel activity"/>
    <property type="evidence" value="ECO:0007669"/>
    <property type="project" value="TreeGrafter"/>
</dbReference>
<keyword evidence="6" id="KW-0106">Calcium</keyword>
<evidence type="ECO:0000256" key="3">
    <source>
        <dbReference type="ARBA" id="ARBA00022568"/>
    </source>
</evidence>
<evidence type="ECO:0000256" key="1">
    <source>
        <dbReference type="ARBA" id="ARBA00004141"/>
    </source>
</evidence>
<feature type="transmembrane region" description="Helical" evidence="13">
    <location>
        <begin position="128"/>
        <end position="144"/>
    </location>
</feature>
<keyword evidence="12" id="KW-0407">Ion channel</keyword>
<evidence type="ECO:0000256" key="5">
    <source>
        <dbReference type="ARBA" id="ARBA00022692"/>
    </source>
</evidence>
<proteinExistence type="predicted"/>
<evidence type="ECO:0000256" key="12">
    <source>
        <dbReference type="ARBA" id="ARBA00023303"/>
    </source>
</evidence>
<dbReference type="STRING" id="857967.G0QPX8"/>
<gene>
    <name evidence="15" type="ORF">IMG5_072540</name>
</gene>
<sequence>MEKINKKYYLEIQYLCKPKNPIEILALYKSKFPCISLQKLILFIIKSISYCCKVIISNQFFDSFILLIIIANSIFLAFDDPTTDKQNLIQNYIEDFFLWTYTIEAIIKIIGMGFIFNQGAYLRDRWNILDFIIVISSLIPLVASDNSVNLNSLRSFRILRPLRAISTIRSLKVLLSTLFQALPDLINTLIILVFMFFIFAIAGLQLFQGMLKKRCFYADTGIPDNRDILCGGIDCPQEGQICGKLMQNPDYGVTNFDDILYSFLMVFQCVTLEGWTSIMFYLFDTFSIYTIFYFVCLIFFGSFFLLNLMLAVIKASFSDNQGEPNKEEKEEQLMSLDILKEYRKKLRFEKFNFLKDYKIPSSMESIIHNKQQIQEIRKTGFTWEGLQFLLNQKNEENKKLQIYKKKSKLQIISKYGEREKVKKQNKRLMFLKMIIKIQKNKSMKLKAFKELFIHIINQTIIGVFLNKNRLKIKLSLWVILILQMI</sequence>
<dbReference type="PANTHER" id="PTHR45628:SF7">
    <property type="entry name" value="VOLTAGE-DEPENDENT CALCIUM CHANNEL TYPE A SUBUNIT ALPHA-1"/>
    <property type="match status" value="1"/>
</dbReference>
<dbReference type="Proteomes" id="UP000008983">
    <property type="component" value="Unassembled WGS sequence"/>
</dbReference>
<feature type="transmembrane region" description="Helical" evidence="13">
    <location>
        <begin position="185"/>
        <end position="207"/>
    </location>
</feature>
<evidence type="ECO:0000256" key="7">
    <source>
        <dbReference type="ARBA" id="ARBA00022882"/>
    </source>
</evidence>
<feature type="transmembrane region" description="Helical" evidence="13">
    <location>
        <begin position="60"/>
        <end position="78"/>
    </location>
</feature>
<dbReference type="eggNOG" id="KOG2301">
    <property type="taxonomic scope" value="Eukaryota"/>
</dbReference>
<keyword evidence="7" id="KW-0851">Voltage-gated channel</keyword>
<dbReference type="FunFam" id="1.20.120.350:FF:000095">
    <property type="entry name" value="Voltage-gated Ca2+ channel, alpha subunit"/>
    <property type="match status" value="1"/>
</dbReference>
<dbReference type="Gene3D" id="1.20.120.350">
    <property type="entry name" value="Voltage-gated potassium channels. Chain C"/>
    <property type="match status" value="1"/>
</dbReference>
<dbReference type="GeneID" id="14908893"/>
<keyword evidence="16" id="KW-1185">Reference proteome</keyword>
<evidence type="ECO:0000256" key="2">
    <source>
        <dbReference type="ARBA" id="ARBA00022448"/>
    </source>
</evidence>
<feature type="transmembrane region" description="Helical" evidence="13">
    <location>
        <begin position="259"/>
        <end position="282"/>
    </location>
</feature>
<feature type="domain" description="Ion transport" evidence="14">
    <location>
        <begin position="59"/>
        <end position="319"/>
    </location>
</feature>
<dbReference type="GO" id="GO:0005891">
    <property type="term" value="C:voltage-gated calcium channel complex"/>
    <property type="evidence" value="ECO:0007669"/>
    <property type="project" value="TreeGrafter"/>
</dbReference>
<feature type="transmembrane region" description="Helical" evidence="13">
    <location>
        <begin position="98"/>
        <end position="116"/>
    </location>
</feature>
<dbReference type="Gene3D" id="1.10.287.70">
    <property type="match status" value="1"/>
</dbReference>
<keyword evidence="11" id="KW-0325">Glycoprotein</keyword>
<organism evidence="15 16">
    <name type="scientific">Ichthyophthirius multifiliis</name>
    <name type="common">White spot disease agent</name>
    <name type="synonym">Ich</name>
    <dbReference type="NCBI Taxonomy" id="5932"/>
    <lineage>
        <taxon>Eukaryota</taxon>
        <taxon>Sar</taxon>
        <taxon>Alveolata</taxon>
        <taxon>Ciliophora</taxon>
        <taxon>Intramacronucleata</taxon>
        <taxon>Oligohymenophorea</taxon>
        <taxon>Hymenostomatida</taxon>
        <taxon>Ophryoglenina</taxon>
        <taxon>Ichthyophthirius</taxon>
    </lineage>
</organism>
<evidence type="ECO:0000313" key="16">
    <source>
        <dbReference type="Proteomes" id="UP000008983"/>
    </source>
</evidence>
<keyword evidence="10 13" id="KW-0472">Membrane</keyword>
<dbReference type="GO" id="GO:0098703">
    <property type="term" value="P:calcium ion import across plasma membrane"/>
    <property type="evidence" value="ECO:0007669"/>
    <property type="project" value="TreeGrafter"/>
</dbReference>
<keyword evidence="8 13" id="KW-1133">Transmembrane helix</keyword>
<keyword evidence="4" id="KW-0107">Calcium channel</keyword>
<evidence type="ECO:0000256" key="9">
    <source>
        <dbReference type="ARBA" id="ARBA00023065"/>
    </source>
</evidence>
<evidence type="ECO:0000256" key="10">
    <source>
        <dbReference type="ARBA" id="ARBA00023136"/>
    </source>
</evidence>
<dbReference type="InterPro" id="IPR027359">
    <property type="entry name" value="Volt_channel_dom_sf"/>
</dbReference>
<dbReference type="OMA" id="CNDESKR"/>
<feature type="transmembrane region" description="Helical" evidence="13">
    <location>
        <begin position="288"/>
        <end position="313"/>
    </location>
</feature>
<evidence type="ECO:0000256" key="8">
    <source>
        <dbReference type="ARBA" id="ARBA00022989"/>
    </source>
</evidence>
<evidence type="ECO:0000259" key="14">
    <source>
        <dbReference type="Pfam" id="PF00520"/>
    </source>
</evidence>
<protein>
    <recommendedName>
        <fullName evidence="14">Ion transport domain-containing protein</fullName>
    </recommendedName>
</protein>
<dbReference type="RefSeq" id="XP_004036712.1">
    <property type="nucleotide sequence ID" value="XM_004036664.1"/>
</dbReference>
<dbReference type="AlphaFoldDB" id="G0QPX8"/>
<keyword evidence="3" id="KW-0109">Calcium transport</keyword>
<evidence type="ECO:0000313" key="15">
    <source>
        <dbReference type="EMBL" id="EGR32726.1"/>
    </source>
</evidence>
<dbReference type="InterPro" id="IPR050599">
    <property type="entry name" value="VDCC_alpha-1_subunit"/>
</dbReference>
<evidence type="ECO:0000256" key="4">
    <source>
        <dbReference type="ARBA" id="ARBA00022673"/>
    </source>
</evidence>
<dbReference type="EMBL" id="GL983588">
    <property type="protein sequence ID" value="EGR32726.1"/>
    <property type="molecule type" value="Genomic_DNA"/>
</dbReference>